<gene>
    <name evidence="1" type="ORF">N308_09457</name>
</gene>
<dbReference type="SUPFAM" id="SSF50729">
    <property type="entry name" value="PH domain-like"/>
    <property type="match status" value="1"/>
</dbReference>
<reference evidence="1 2" key="1">
    <citation type="submission" date="2014-04" db="EMBL/GenBank/DDBJ databases">
        <title>Genome evolution of avian class.</title>
        <authorList>
            <person name="Zhang G."/>
            <person name="Li C."/>
        </authorList>
    </citation>
    <scope>NUCLEOTIDE SEQUENCE [LARGE SCALE GENOMIC DNA]</scope>
    <source>
        <strain evidence="1">BGI_N308</strain>
    </source>
</reference>
<dbReference type="InterPro" id="IPR011993">
    <property type="entry name" value="PH-like_dom_sf"/>
</dbReference>
<accession>A0A093HAV1</accession>
<sequence length="113" mass="12654">QYGGKEILEQGIPAVVETSLPAQEVLFDVKETEVLVQEKTSSKVLFRYAYPEISCVGRHLSSSNLFAFCVVVSPESLEGSTFDCLVFESNSEQECEEIIKRIAAGFKHTEWFV</sequence>
<keyword evidence="2" id="KW-1185">Reference proteome</keyword>
<dbReference type="EMBL" id="KL205911">
    <property type="protein sequence ID" value="KFV76545.1"/>
    <property type="molecule type" value="Genomic_DNA"/>
</dbReference>
<protein>
    <recommendedName>
        <fullName evidence="3">PID domain-containing protein</fullName>
    </recommendedName>
</protein>
<name>A0A093HAV1_STRCA</name>
<evidence type="ECO:0008006" key="3">
    <source>
        <dbReference type="Google" id="ProtNLM"/>
    </source>
</evidence>
<feature type="non-terminal residue" evidence="1">
    <location>
        <position position="113"/>
    </location>
</feature>
<dbReference type="Gene3D" id="2.30.29.30">
    <property type="entry name" value="Pleckstrin-homology domain (PH domain)/Phosphotyrosine-binding domain (PTB)"/>
    <property type="match status" value="1"/>
</dbReference>
<dbReference type="Proteomes" id="UP000053584">
    <property type="component" value="Unassembled WGS sequence"/>
</dbReference>
<evidence type="ECO:0000313" key="2">
    <source>
        <dbReference type="Proteomes" id="UP000053584"/>
    </source>
</evidence>
<evidence type="ECO:0000313" key="1">
    <source>
        <dbReference type="EMBL" id="KFV76545.1"/>
    </source>
</evidence>
<feature type="non-terminal residue" evidence="1">
    <location>
        <position position="1"/>
    </location>
</feature>
<organism evidence="1 2">
    <name type="scientific">Struthio camelus australis</name>
    <dbReference type="NCBI Taxonomy" id="441894"/>
    <lineage>
        <taxon>Eukaryota</taxon>
        <taxon>Metazoa</taxon>
        <taxon>Chordata</taxon>
        <taxon>Craniata</taxon>
        <taxon>Vertebrata</taxon>
        <taxon>Euteleostomi</taxon>
        <taxon>Archelosauria</taxon>
        <taxon>Archosauria</taxon>
        <taxon>Dinosauria</taxon>
        <taxon>Saurischia</taxon>
        <taxon>Theropoda</taxon>
        <taxon>Coelurosauria</taxon>
        <taxon>Aves</taxon>
        <taxon>Palaeognathae</taxon>
        <taxon>Struthioniformes</taxon>
        <taxon>Struthionidae</taxon>
        <taxon>Struthio</taxon>
    </lineage>
</organism>
<dbReference type="AlphaFoldDB" id="A0A093HAV1"/>
<dbReference type="STRING" id="441894.ENSSCUP00000002807"/>
<proteinExistence type="predicted"/>